<dbReference type="Proteomes" id="UP000054314">
    <property type="component" value="Unassembled WGS sequence"/>
</dbReference>
<evidence type="ECO:0000259" key="7">
    <source>
        <dbReference type="Pfam" id="PF05425"/>
    </source>
</evidence>
<dbReference type="PANTHER" id="PTHR34820">
    <property type="entry name" value="INNER MEMBRANE PROTEIN YEBZ"/>
    <property type="match status" value="1"/>
</dbReference>
<keyword evidence="4 6" id="KW-1133">Transmembrane helix</keyword>
<dbReference type="PANTHER" id="PTHR34820:SF4">
    <property type="entry name" value="INNER MEMBRANE PROTEIN YEBZ"/>
    <property type="match status" value="1"/>
</dbReference>
<feature type="transmembrane region" description="Helical" evidence="6">
    <location>
        <begin position="321"/>
        <end position="345"/>
    </location>
</feature>
<dbReference type="InterPro" id="IPR032694">
    <property type="entry name" value="CopC/D"/>
</dbReference>
<dbReference type="Pfam" id="PF05425">
    <property type="entry name" value="CopD"/>
    <property type="match status" value="1"/>
</dbReference>
<dbReference type="GO" id="GO:0006825">
    <property type="term" value="P:copper ion transport"/>
    <property type="evidence" value="ECO:0007669"/>
    <property type="project" value="InterPro"/>
</dbReference>
<feature type="transmembrane region" description="Helical" evidence="6">
    <location>
        <begin position="243"/>
        <end position="267"/>
    </location>
</feature>
<dbReference type="Pfam" id="PF09678">
    <property type="entry name" value="Caa3_CtaG"/>
    <property type="match status" value="1"/>
</dbReference>
<feature type="domain" description="Copper resistance protein D" evidence="7">
    <location>
        <begin position="242"/>
        <end position="344"/>
    </location>
</feature>
<dbReference type="EMBL" id="AXCZ01000110">
    <property type="protein sequence ID" value="KGM11654.1"/>
    <property type="molecule type" value="Genomic_DNA"/>
</dbReference>
<feature type="transmembrane region" description="Helical" evidence="6">
    <location>
        <begin position="206"/>
        <end position="231"/>
    </location>
</feature>
<feature type="transmembrane region" description="Helical" evidence="6">
    <location>
        <begin position="387"/>
        <end position="405"/>
    </location>
</feature>
<feature type="transmembrane region" description="Helical" evidence="6">
    <location>
        <begin position="417"/>
        <end position="443"/>
    </location>
</feature>
<feature type="transmembrane region" description="Helical" evidence="6">
    <location>
        <begin position="618"/>
        <end position="639"/>
    </location>
</feature>
<sequence length="686" mass="71859">MEAVHDPDPTRTSTSARLPLAGVALGALLAAAAVVLGIWFAGSALVAELLDPGAVVRWGLPVVTVATQLTAATALGALALVAFVLPRGGGRSTSDGRAAASAPVVAAGAAGAWTVVSVMHLVLTYSSIAGTPLTSPEFGPQLGMFVTAVPLGQTLLAVVGLAAVTCVAAMLVTGPRSAFVIALLIVGALGMQANTGHTAGAANHELAVSAMFLHLLGAAVWVGGLAALALVHRRLGTDLHVTVARYSTIAAWCFVGVAISGVVSGGIRIGSLDDLTSAYGVLLVIKVVLLTGLGAVGWAHRRLVVRRLSGQSDGGARAASWLFWRLVVVELALMGLVSGVATALASTAPPVPQEPPTQPTAAEIVTGHPLPPEPTLELWLTTFRWDLIPALGCLAAVVVYTRWVLRLRARGDAWPVGRTVCLVLGMLVLAWTTSGGAAVYGHVLFSAHMIQHMTMVMIVPILVVLSAPVTLAARALPPRKDGSRGPREWLLGTVHSRWAGFFAHPVVAAVNFAGSMIVFYYTDLFRLALTTYIGHLAMIAHFTLAGYLFVNALIGIDPGPRRPPYPVRLVLLFATMAFHAFFGVALVSDETLLVPEWFGLMGREWGPSALEDQRTGGAIAWGISEVPMLIIAITLAFSWTRDDERLARRSDRAAERDGDAELEAYNAMLARMAEREGTGRSTGAGR</sequence>
<feature type="transmembrane region" description="Helical" evidence="6">
    <location>
        <begin position="498"/>
        <end position="521"/>
    </location>
</feature>
<protein>
    <submittedName>
        <fullName evidence="8">Copper resistance protein CopD</fullName>
    </submittedName>
</protein>
<keyword evidence="9" id="KW-1185">Reference proteome</keyword>
<feature type="transmembrane region" description="Helical" evidence="6">
    <location>
        <begin position="20"/>
        <end position="42"/>
    </location>
</feature>
<feature type="transmembrane region" description="Helical" evidence="6">
    <location>
        <begin position="279"/>
        <end position="300"/>
    </location>
</feature>
<dbReference type="AlphaFoldDB" id="A0A0A0BWX1"/>
<keyword evidence="2" id="KW-1003">Cell membrane</keyword>
<proteinExistence type="predicted"/>
<dbReference type="InterPro" id="IPR019108">
    <property type="entry name" value="Caa3_assmbl_CtaG-rel"/>
</dbReference>
<feature type="transmembrane region" description="Helical" evidence="6">
    <location>
        <begin position="142"/>
        <end position="171"/>
    </location>
</feature>
<evidence type="ECO:0000313" key="8">
    <source>
        <dbReference type="EMBL" id="KGM11654.1"/>
    </source>
</evidence>
<evidence type="ECO:0000256" key="4">
    <source>
        <dbReference type="ARBA" id="ARBA00022989"/>
    </source>
</evidence>
<gene>
    <name evidence="8" type="ORF">N869_02605</name>
</gene>
<evidence type="ECO:0000256" key="1">
    <source>
        <dbReference type="ARBA" id="ARBA00004651"/>
    </source>
</evidence>
<keyword evidence="3 6" id="KW-0812">Transmembrane</keyword>
<feature type="transmembrane region" description="Helical" evidence="6">
    <location>
        <begin position="178"/>
        <end position="194"/>
    </location>
</feature>
<comment type="subcellular location">
    <subcellularLocation>
        <location evidence="1">Cell membrane</location>
        <topology evidence="1">Multi-pass membrane protein</topology>
    </subcellularLocation>
</comment>
<accession>A0A0A0BWX1</accession>
<dbReference type="InterPro" id="IPR008457">
    <property type="entry name" value="Cu-R_CopD_dom"/>
</dbReference>
<reference evidence="8 9" key="1">
    <citation type="submission" date="2013-08" db="EMBL/GenBank/DDBJ databases">
        <title>Genome sequencing of Cellulomonas bogoriensis 69B4.</title>
        <authorList>
            <person name="Chen F."/>
            <person name="Li Y."/>
            <person name="Wang G."/>
        </authorList>
    </citation>
    <scope>NUCLEOTIDE SEQUENCE [LARGE SCALE GENOMIC DNA]</scope>
    <source>
        <strain evidence="8 9">69B4</strain>
    </source>
</reference>
<keyword evidence="5 6" id="KW-0472">Membrane</keyword>
<evidence type="ECO:0000256" key="5">
    <source>
        <dbReference type="ARBA" id="ARBA00023136"/>
    </source>
</evidence>
<feature type="transmembrane region" description="Helical" evidence="6">
    <location>
        <begin position="533"/>
        <end position="554"/>
    </location>
</feature>
<evidence type="ECO:0000256" key="6">
    <source>
        <dbReference type="SAM" id="Phobius"/>
    </source>
</evidence>
<dbReference type="GO" id="GO:0005886">
    <property type="term" value="C:plasma membrane"/>
    <property type="evidence" value="ECO:0007669"/>
    <property type="project" value="UniProtKB-SubCell"/>
</dbReference>
<feature type="transmembrane region" description="Helical" evidence="6">
    <location>
        <begin position="455"/>
        <end position="477"/>
    </location>
</feature>
<feature type="transmembrane region" description="Helical" evidence="6">
    <location>
        <begin position="566"/>
        <end position="587"/>
    </location>
</feature>
<name>A0A0A0BWX1_9CELL</name>
<organism evidence="8 9">
    <name type="scientific">Cellulomonas bogoriensis 69B4 = DSM 16987</name>
    <dbReference type="NCBI Taxonomy" id="1386082"/>
    <lineage>
        <taxon>Bacteria</taxon>
        <taxon>Bacillati</taxon>
        <taxon>Actinomycetota</taxon>
        <taxon>Actinomycetes</taxon>
        <taxon>Micrococcales</taxon>
        <taxon>Cellulomonadaceae</taxon>
        <taxon>Cellulomonas</taxon>
    </lineage>
</organism>
<evidence type="ECO:0000256" key="3">
    <source>
        <dbReference type="ARBA" id="ARBA00022692"/>
    </source>
</evidence>
<evidence type="ECO:0000256" key="2">
    <source>
        <dbReference type="ARBA" id="ARBA00022475"/>
    </source>
</evidence>
<feature type="transmembrane region" description="Helical" evidence="6">
    <location>
        <begin position="62"/>
        <end position="86"/>
    </location>
</feature>
<comment type="caution">
    <text evidence="8">The sequence shown here is derived from an EMBL/GenBank/DDBJ whole genome shotgun (WGS) entry which is preliminary data.</text>
</comment>
<evidence type="ECO:0000313" key="9">
    <source>
        <dbReference type="Proteomes" id="UP000054314"/>
    </source>
</evidence>
<feature type="transmembrane region" description="Helical" evidence="6">
    <location>
        <begin position="98"/>
        <end position="122"/>
    </location>
</feature>